<keyword evidence="8" id="KW-1185">Reference proteome</keyword>
<evidence type="ECO:0000256" key="5">
    <source>
        <dbReference type="SAM" id="Coils"/>
    </source>
</evidence>
<feature type="domain" description="HTH merR-type" evidence="6">
    <location>
        <begin position="4"/>
        <end position="73"/>
    </location>
</feature>
<dbReference type="CDD" id="cd01106">
    <property type="entry name" value="HTH_TipAL-Mta"/>
    <property type="match status" value="1"/>
</dbReference>
<dbReference type="InterPro" id="IPR009061">
    <property type="entry name" value="DNA-bd_dom_put_sf"/>
</dbReference>
<keyword evidence="3" id="KW-0010">Activator</keyword>
<evidence type="ECO:0000256" key="4">
    <source>
        <dbReference type="ARBA" id="ARBA00023163"/>
    </source>
</evidence>
<dbReference type="InterPro" id="IPR000551">
    <property type="entry name" value="MerR-type_HTH_dom"/>
</dbReference>
<dbReference type="InterPro" id="IPR047057">
    <property type="entry name" value="MerR_fam"/>
</dbReference>
<dbReference type="EMBL" id="LJCO01000017">
    <property type="protein sequence ID" value="KPV44999.1"/>
    <property type="molecule type" value="Genomic_DNA"/>
</dbReference>
<dbReference type="AlphaFoldDB" id="A0A0P9CHN7"/>
<dbReference type="OrthoDB" id="9814833at2"/>
<evidence type="ECO:0000256" key="1">
    <source>
        <dbReference type="ARBA" id="ARBA00023015"/>
    </source>
</evidence>
<dbReference type="Gene3D" id="1.10.490.50">
    <property type="entry name" value="Antibiotic binding domain of TipA-like multidrug resistance regulators"/>
    <property type="match status" value="1"/>
</dbReference>
<proteinExistence type="predicted"/>
<evidence type="ECO:0000313" key="8">
    <source>
        <dbReference type="Proteomes" id="UP000050482"/>
    </source>
</evidence>
<dbReference type="PROSITE" id="PS50937">
    <property type="entry name" value="HTH_MERR_2"/>
    <property type="match status" value="1"/>
</dbReference>
<reference evidence="7 8" key="1">
    <citation type="submission" date="2015-09" db="EMBL/GenBank/DDBJ databases">
        <title>Draft genome sequence of Alicyclobacillus ferrooxydans DSM 22381.</title>
        <authorList>
            <person name="Hemp J."/>
        </authorList>
    </citation>
    <scope>NUCLEOTIDE SEQUENCE [LARGE SCALE GENOMIC DNA]</scope>
    <source>
        <strain evidence="7 8">TC-34</strain>
    </source>
</reference>
<dbReference type="Gene3D" id="1.10.1660.10">
    <property type="match status" value="1"/>
</dbReference>
<feature type="coiled-coil region" evidence="5">
    <location>
        <begin position="79"/>
        <end position="106"/>
    </location>
</feature>
<evidence type="ECO:0000259" key="6">
    <source>
        <dbReference type="PROSITE" id="PS50937"/>
    </source>
</evidence>
<keyword evidence="4" id="KW-0804">Transcription</keyword>
<evidence type="ECO:0000256" key="2">
    <source>
        <dbReference type="ARBA" id="ARBA00023125"/>
    </source>
</evidence>
<dbReference type="InterPro" id="IPR012925">
    <property type="entry name" value="TipAS_dom"/>
</dbReference>
<dbReference type="Pfam" id="PF07739">
    <property type="entry name" value="TipAS"/>
    <property type="match status" value="1"/>
</dbReference>
<organism evidence="7 8">
    <name type="scientific">Alicyclobacillus ferrooxydans</name>
    <dbReference type="NCBI Taxonomy" id="471514"/>
    <lineage>
        <taxon>Bacteria</taxon>
        <taxon>Bacillati</taxon>
        <taxon>Bacillota</taxon>
        <taxon>Bacilli</taxon>
        <taxon>Bacillales</taxon>
        <taxon>Alicyclobacillaceae</taxon>
        <taxon>Alicyclobacillus</taxon>
    </lineage>
</organism>
<dbReference type="PANTHER" id="PTHR30204">
    <property type="entry name" value="REDOX-CYCLING DRUG-SENSING TRANSCRIPTIONAL ACTIVATOR SOXR"/>
    <property type="match status" value="1"/>
</dbReference>
<dbReference type="PRINTS" id="PR00040">
    <property type="entry name" value="HTHMERR"/>
</dbReference>
<keyword evidence="5" id="KW-0175">Coiled coil</keyword>
<dbReference type="SUPFAM" id="SSF89082">
    <property type="entry name" value="Antibiotic binding domain of TipA-like multidrug resistance regulators"/>
    <property type="match status" value="1"/>
</dbReference>
<dbReference type="PATRIC" id="fig|471514.4.peg.2709"/>
<protein>
    <submittedName>
        <fullName evidence="7">MerR family transcriptional regulator</fullName>
    </submittedName>
</protein>
<dbReference type="GO" id="GO:0003700">
    <property type="term" value="F:DNA-binding transcription factor activity"/>
    <property type="evidence" value="ECO:0007669"/>
    <property type="project" value="InterPro"/>
</dbReference>
<dbReference type="PANTHER" id="PTHR30204:SF90">
    <property type="entry name" value="HTH-TYPE TRANSCRIPTIONAL ACTIVATOR MTA"/>
    <property type="match status" value="1"/>
</dbReference>
<name>A0A0P9CHN7_9BACL</name>
<keyword evidence="1" id="KW-0805">Transcription regulation</keyword>
<dbReference type="Pfam" id="PF13411">
    <property type="entry name" value="MerR_1"/>
    <property type="match status" value="1"/>
</dbReference>
<evidence type="ECO:0000313" key="7">
    <source>
        <dbReference type="EMBL" id="KPV44999.1"/>
    </source>
</evidence>
<gene>
    <name evidence="7" type="ORF">AN477_04335</name>
</gene>
<dbReference type="STRING" id="471514.AN477_04335"/>
<dbReference type="InterPro" id="IPR036244">
    <property type="entry name" value="TipA-like_antibiotic-bd"/>
</dbReference>
<dbReference type="SMART" id="SM00422">
    <property type="entry name" value="HTH_MERR"/>
    <property type="match status" value="1"/>
</dbReference>
<comment type="caution">
    <text evidence="7">The sequence shown here is derived from an EMBL/GenBank/DDBJ whole genome shotgun (WGS) entry which is preliminary data.</text>
</comment>
<keyword evidence="2" id="KW-0238">DNA-binding</keyword>
<dbReference type="Proteomes" id="UP000050482">
    <property type="component" value="Unassembled WGS sequence"/>
</dbReference>
<accession>A0A0P9CHN7</accession>
<evidence type="ECO:0000256" key="3">
    <source>
        <dbReference type="ARBA" id="ARBA00023159"/>
    </source>
</evidence>
<dbReference type="GO" id="GO:0003677">
    <property type="term" value="F:DNA binding"/>
    <property type="evidence" value="ECO:0007669"/>
    <property type="project" value="UniProtKB-KW"/>
</dbReference>
<dbReference type="RefSeq" id="WP_054967954.1">
    <property type="nucleotide sequence ID" value="NZ_LJCO01000017.1"/>
</dbReference>
<sequence>MTAEYTIQQLTRMAGVSARTLRYYDEIGLLKPARVSSSRYRIYSSQEIEKLQQILLYRELGVELDTIRQILDSPNFDALTALKEHLKRLQEKQVQLNTLIQNVEKTIASEEGRVTMQDKEKFEGFKRNLVQQNEELYGDEIRAQYGDKAVDESNQRLLEMSPKTFEGMATLEDRIRSTLQTAVQSGDPAGETAQRLAHLHHQWLIHYWSDYSKEAHARLAQMYVDDDRFRKHYDDIVPGGAVFLRDAIAVYTGVAAS</sequence>
<dbReference type="SUPFAM" id="SSF46955">
    <property type="entry name" value="Putative DNA-binding domain"/>
    <property type="match status" value="1"/>
</dbReference>